<organism evidence="1 2">
    <name type="scientific">Mycolicibacterium hippocampi</name>
    <dbReference type="NCBI Taxonomy" id="659824"/>
    <lineage>
        <taxon>Bacteria</taxon>
        <taxon>Bacillati</taxon>
        <taxon>Actinomycetota</taxon>
        <taxon>Actinomycetes</taxon>
        <taxon>Mycobacteriales</taxon>
        <taxon>Mycobacteriaceae</taxon>
        <taxon>Mycolicibacterium</taxon>
    </lineage>
</organism>
<keyword evidence="2" id="KW-1185">Reference proteome</keyword>
<proteinExistence type="predicted"/>
<name>A0A7I9ZIU0_9MYCO</name>
<evidence type="ECO:0000313" key="2">
    <source>
        <dbReference type="Proteomes" id="UP000465304"/>
    </source>
</evidence>
<dbReference type="AlphaFoldDB" id="A0A7I9ZIU0"/>
<sequence>MTEDGSYPGLDEHISIEFMTATNDGNAIDGWHWLIEWTTTSFYIKSMNPAVQAMKVSMHGPVPGHSIAVKSTFDSTSNAPTLTAQRE</sequence>
<protein>
    <submittedName>
        <fullName evidence="1">Uncharacterized protein</fullName>
    </submittedName>
</protein>
<accession>A0A7I9ZIU0</accession>
<reference evidence="1 2" key="1">
    <citation type="journal article" date="2019" name="Emerg. Microbes Infect.">
        <title>Comprehensive subspecies identification of 175 nontuberculous mycobacteria species based on 7547 genomic profiles.</title>
        <authorList>
            <person name="Matsumoto Y."/>
            <person name="Kinjo T."/>
            <person name="Motooka D."/>
            <person name="Nabeya D."/>
            <person name="Jung N."/>
            <person name="Uechi K."/>
            <person name="Horii T."/>
            <person name="Iida T."/>
            <person name="Fujita J."/>
            <person name="Nakamura S."/>
        </authorList>
    </citation>
    <scope>NUCLEOTIDE SEQUENCE [LARGE SCALE GENOMIC DNA]</scope>
    <source>
        <strain evidence="1 2">JCM 30996</strain>
    </source>
</reference>
<dbReference type="EMBL" id="BLLB01000002">
    <property type="protein sequence ID" value="GFH00518.1"/>
    <property type="molecule type" value="Genomic_DNA"/>
</dbReference>
<evidence type="ECO:0000313" key="1">
    <source>
        <dbReference type="EMBL" id="GFH00518.1"/>
    </source>
</evidence>
<gene>
    <name evidence="1" type="ORF">MHIP_10010</name>
</gene>
<comment type="caution">
    <text evidence="1">The sequence shown here is derived from an EMBL/GenBank/DDBJ whole genome shotgun (WGS) entry which is preliminary data.</text>
</comment>
<dbReference type="Proteomes" id="UP000465304">
    <property type="component" value="Unassembled WGS sequence"/>
</dbReference>
<dbReference type="RefSeq" id="WP_163887487.1">
    <property type="nucleotide sequence ID" value="NZ_BLLB01000002.1"/>
</dbReference>